<dbReference type="InterPro" id="IPR003959">
    <property type="entry name" value="ATPase_AAA_core"/>
</dbReference>
<dbReference type="PANTHER" id="PTHR42960">
    <property type="entry name" value="YCF46 PROTEIN"/>
    <property type="match status" value="1"/>
</dbReference>
<dbReference type="AlphaFoldDB" id="A0A0P6XAQ3"/>
<name>A0A0P6XAQ3_9CHLR</name>
<dbReference type="PANTHER" id="PTHR42960:SF1">
    <property type="entry name" value="YCF46 PROTEIN"/>
    <property type="match status" value="1"/>
</dbReference>
<dbReference type="Proteomes" id="UP000050417">
    <property type="component" value="Unassembled WGS sequence"/>
</dbReference>
<gene>
    <name evidence="6" type="ORF">ADN00_15620</name>
</gene>
<proteinExistence type="inferred from homology"/>
<dbReference type="Gene3D" id="3.40.50.300">
    <property type="entry name" value="P-loop containing nucleotide triphosphate hydrolases"/>
    <property type="match status" value="1"/>
</dbReference>
<evidence type="ECO:0000256" key="4">
    <source>
        <dbReference type="ARBA" id="ARBA00040480"/>
    </source>
</evidence>
<keyword evidence="1" id="KW-0547">Nucleotide-binding</keyword>
<keyword evidence="2" id="KW-0067">ATP-binding</keyword>
<feature type="domain" description="AAA+ ATPase" evidence="5">
    <location>
        <begin position="277"/>
        <end position="411"/>
    </location>
</feature>
<evidence type="ECO:0000256" key="3">
    <source>
        <dbReference type="ARBA" id="ARBA00038088"/>
    </source>
</evidence>
<evidence type="ECO:0000256" key="2">
    <source>
        <dbReference type="ARBA" id="ARBA00022840"/>
    </source>
</evidence>
<evidence type="ECO:0000313" key="6">
    <source>
        <dbReference type="EMBL" id="KPL72244.1"/>
    </source>
</evidence>
<dbReference type="GO" id="GO:0016887">
    <property type="term" value="F:ATP hydrolysis activity"/>
    <property type="evidence" value="ECO:0007669"/>
    <property type="project" value="InterPro"/>
</dbReference>
<dbReference type="SMART" id="SM00382">
    <property type="entry name" value="AAA"/>
    <property type="match status" value="1"/>
</dbReference>
<dbReference type="OrthoDB" id="9806903at2"/>
<organism evidence="6 7">
    <name type="scientific">Ornatilinea apprima</name>
    <dbReference type="NCBI Taxonomy" id="1134406"/>
    <lineage>
        <taxon>Bacteria</taxon>
        <taxon>Bacillati</taxon>
        <taxon>Chloroflexota</taxon>
        <taxon>Anaerolineae</taxon>
        <taxon>Anaerolineales</taxon>
        <taxon>Anaerolineaceae</taxon>
        <taxon>Ornatilinea</taxon>
    </lineage>
</organism>
<dbReference type="InterPro" id="IPR052381">
    <property type="entry name" value="AAA_domain_protein"/>
</dbReference>
<dbReference type="EMBL" id="LGCL01000039">
    <property type="protein sequence ID" value="KPL72244.1"/>
    <property type="molecule type" value="Genomic_DNA"/>
</dbReference>
<dbReference type="InterPro" id="IPR027417">
    <property type="entry name" value="P-loop_NTPase"/>
</dbReference>
<evidence type="ECO:0000313" key="7">
    <source>
        <dbReference type="Proteomes" id="UP000050417"/>
    </source>
</evidence>
<dbReference type="GO" id="GO:0005524">
    <property type="term" value="F:ATP binding"/>
    <property type="evidence" value="ECO:0007669"/>
    <property type="project" value="UniProtKB-KW"/>
</dbReference>
<comment type="caution">
    <text evidence="6">The sequence shown here is derived from an EMBL/GenBank/DDBJ whole genome shotgun (WGS) entry which is preliminary data.</text>
</comment>
<dbReference type="PATRIC" id="fig|1134406.4.peg.827"/>
<dbReference type="RefSeq" id="WP_075063961.1">
    <property type="nucleotide sequence ID" value="NZ_LGCL01000039.1"/>
</dbReference>
<evidence type="ECO:0000259" key="5">
    <source>
        <dbReference type="SMART" id="SM00382"/>
    </source>
</evidence>
<dbReference type="InterPro" id="IPR003593">
    <property type="entry name" value="AAA+_ATPase"/>
</dbReference>
<protein>
    <recommendedName>
        <fullName evidence="4">Uncharacterized AAA domain-containing protein ycf46</fullName>
    </recommendedName>
</protein>
<sequence>MSESAIQSLDRYIRARYPIIGIASHEESRVMSFIHQVAAIRNRQIVSWSVTQGLKQEPSDTNNLNPTVTFDRDTIREIVAALEEILAFEGDPTLFVFKDLHGIIGNPGRGFDPIIVRYLRDVCARFEQTHHNLVLLSPAVSIPPDLEKVMVSIDWPLPDKQELTEILVCVGNDLPDKYPVHLNGNRENIVQAMTGLTAFEAVGVLNSATVACGKLDESAIPFIVKEKAQIIKKSGVLEFYDSSVTMSEVGGLDNLKRYAQIKRNAFSEKAREAGVDSPKGVLLVGVPGTGKSLSAKAIAGGQMPLLRLDIGSLMGGLVGQSESNMRSALKVAEAVAPCVLWMDEIEKAIGGVDSSNQSDGGTLARLFGTMLTWMQETKSPVYVVATANDVRSLRPELLRRFDDIFWVDLPDAEARREILRVHLDKRGYVLSSDIEKVVEATWSFSGAEIEKVVKSAVEAAFFDEANLSTEYLLQAAQQIIPVGQTMQEQIESLRNWAKDRARSAGKPCEPKPQVVMSRKVMLDL</sequence>
<accession>A0A0P6XAQ3</accession>
<dbReference type="STRING" id="1134406.ADN00_15620"/>
<keyword evidence="7" id="KW-1185">Reference proteome</keyword>
<dbReference type="SUPFAM" id="SSF52540">
    <property type="entry name" value="P-loop containing nucleoside triphosphate hydrolases"/>
    <property type="match status" value="1"/>
</dbReference>
<reference evidence="6 7" key="1">
    <citation type="submission" date="2015-07" db="EMBL/GenBank/DDBJ databases">
        <title>Genome sequence of Ornatilinea apprima DSM 23815.</title>
        <authorList>
            <person name="Hemp J."/>
            <person name="Ward L.M."/>
            <person name="Pace L.A."/>
            <person name="Fischer W.W."/>
        </authorList>
    </citation>
    <scope>NUCLEOTIDE SEQUENCE [LARGE SCALE GENOMIC DNA]</scope>
    <source>
        <strain evidence="6 7">P3M-1</strain>
    </source>
</reference>
<evidence type="ECO:0000256" key="1">
    <source>
        <dbReference type="ARBA" id="ARBA00022741"/>
    </source>
</evidence>
<comment type="similarity">
    <text evidence="3">Belongs to the AAA ATPase family. Highly divergent.</text>
</comment>
<dbReference type="Gene3D" id="1.10.8.60">
    <property type="match status" value="1"/>
</dbReference>
<dbReference type="Pfam" id="PF00004">
    <property type="entry name" value="AAA"/>
    <property type="match status" value="1"/>
</dbReference>